<dbReference type="GO" id="GO:0016020">
    <property type="term" value="C:membrane"/>
    <property type="evidence" value="ECO:0007669"/>
    <property type="project" value="UniProtKB-SubCell"/>
</dbReference>
<evidence type="ECO:0000256" key="2">
    <source>
        <dbReference type="ARBA" id="ARBA00010487"/>
    </source>
</evidence>
<feature type="transmembrane region" description="Helical" evidence="7">
    <location>
        <begin position="35"/>
        <end position="56"/>
    </location>
</feature>
<dbReference type="AlphaFoldDB" id="A0A8H7PWF1"/>
<evidence type="ECO:0008006" key="10">
    <source>
        <dbReference type="Google" id="ProtNLM"/>
    </source>
</evidence>
<evidence type="ECO:0000256" key="1">
    <source>
        <dbReference type="ARBA" id="ARBA00004141"/>
    </source>
</evidence>
<evidence type="ECO:0000256" key="4">
    <source>
        <dbReference type="ARBA" id="ARBA00022989"/>
    </source>
</evidence>
<feature type="transmembrane region" description="Helical" evidence="7">
    <location>
        <begin position="90"/>
        <end position="110"/>
    </location>
</feature>
<feature type="region of interest" description="Disordered" evidence="6">
    <location>
        <begin position="676"/>
        <end position="768"/>
    </location>
</feature>
<dbReference type="Pfam" id="PF04791">
    <property type="entry name" value="LMBR1"/>
    <property type="match status" value="1"/>
</dbReference>
<feature type="compositionally biased region" description="Polar residues" evidence="6">
    <location>
        <begin position="736"/>
        <end position="755"/>
    </location>
</feature>
<feature type="transmembrane region" description="Helical" evidence="7">
    <location>
        <begin position="6"/>
        <end position="28"/>
    </location>
</feature>
<feature type="compositionally biased region" description="Basic and acidic residues" evidence="6">
    <location>
        <begin position="620"/>
        <end position="629"/>
    </location>
</feature>
<feature type="transmembrane region" description="Helical" evidence="7">
    <location>
        <begin position="131"/>
        <end position="148"/>
    </location>
</feature>
<feature type="region of interest" description="Disordered" evidence="6">
    <location>
        <begin position="599"/>
        <end position="662"/>
    </location>
</feature>
<dbReference type="InterPro" id="IPR051584">
    <property type="entry name" value="GPCR-associated_LMBR1"/>
</dbReference>
<feature type="transmembrane region" description="Helical" evidence="7">
    <location>
        <begin position="486"/>
        <end position="511"/>
    </location>
</feature>
<protein>
    <recommendedName>
        <fullName evidence="10">LMBR1-like membrane protein</fullName>
    </recommendedName>
</protein>
<keyword evidence="4 7" id="KW-1133">Transmembrane helix</keyword>
<name>A0A8H7PWF1_9FUNG</name>
<feature type="compositionally biased region" description="Basic and acidic residues" evidence="6">
    <location>
        <begin position="756"/>
        <end position="768"/>
    </location>
</feature>
<evidence type="ECO:0000256" key="5">
    <source>
        <dbReference type="ARBA" id="ARBA00023136"/>
    </source>
</evidence>
<dbReference type="EMBL" id="JAEPRA010000009">
    <property type="protein sequence ID" value="KAG2180724.1"/>
    <property type="molecule type" value="Genomic_DNA"/>
</dbReference>
<evidence type="ECO:0000256" key="7">
    <source>
        <dbReference type="SAM" id="Phobius"/>
    </source>
</evidence>
<feature type="transmembrane region" description="Helical" evidence="7">
    <location>
        <begin position="168"/>
        <end position="190"/>
    </location>
</feature>
<keyword evidence="9" id="KW-1185">Reference proteome</keyword>
<dbReference type="InterPro" id="IPR006876">
    <property type="entry name" value="LMBR1-like_membr_prot"/>
</dbReference>
<evidence type="ECO:0000313" key="8">
    <source>
        <dbReference type="EMBL" id="KAG2180724.1"/>
    </source>
</evidence>
<comment type="caution">
    <text evidence="8">The sequence shown here is derived from an EMBL/GenBank/DDBJ whole genome shotgun (WGS) entry which is preliminary data.</text>
</comment>
<proteinExistence type="inferred from homology"/>
<comment type="similarity">
    <text evidence="2">Belongs to the LIMR family.</text>
</comment>
<accession>A0A8H7PWF1</accession>
<evidence type="ECO:0000256" key="3">
    <source>
        <dbReference type="ARBA" id="ARBA00022692"/>
    </source>
</evidence>
<sequence>MDTPSSYLPLILTTIGLAAVVVYSLSYYGRLRSQSWYVTVVSLIGWFSPFWIVFLLPLDLASTRYENCEGTCKVPFALVSQQFLYVAWRTIYWISFCLTWAIIPLLQAYVNAGNFTVAAKFRYAISINLKFYLVYAVVAIIGLVYLIIGNGFTTRDKLQGFVMAMSNSWGLLLAIIFMGYGLVAIPRKLWYAANVRKQLKHLYIRAPKVKEECMDSELEYTDIAKTIRKVDHKVRSDDPLLRHAVDLITKRFPAVHDVEMRNTFRSTTIPRQLTEDYLVDLNQRMIKATRMRDRKLALWNNLIRDAFYLQDIIANQDSLDHHFYSTVRPLSEGTTMTDIKIRLEWWWSIRIKPILARTLAILCAMISVCVIWSELTFNVRQPVLSIVAIALRACGLNYAAVEVMSFLTLTYMCFCTYTSLFRLKVFNLYLLVPNHHTDENSMLWFTGYLCRMMAPLCYNYLNIAGDSIKPEQEQTVFSKFMGHADLVPFLGTTFIDWFPVVILIPAFSILFNLQGRLLKLCGITDFYEDDDGEGRHAEDEEGGIRGGRIVLNSEVDEGKALINEERRLREREVDPSSDNRAGGLLNRARNALGTYTAKYNRSQSPHNDSNQHARSSASAVRRDRDRHIDALLSGGLGRQSPIAENDTTPPEDVNGELSDDSSNAFLRIKNRVGKGITDILNKGSPPRSTSPAAGSVQRGRPLTNDAPRSLPSSPLIGGRTVRSRSPSPNPWENMHSGGTSMVRGSSAAATYSSRNNKNDHGKNVFDGI</sequence>
<organism evidence="8 9">
    <name type="scientific">Umbelopsis vinacea</name>
    <dbReference type="NCBI Taxonomy" id="44442"/>
    <lineage>
        <taxon>Eukaryota</taxon>
        <taxon>Fungi</taxon>
        <taxon>Fungi incertae sedis</taxon>
        <taxon>Mucoromycota</taxon>
        <taxon>Mucoromycotina</taxon>
        <taxon>Umbelopsidomycetes</taxon>
        <taxon>Umbelopsidales</taxon>
        <taxon>Umbelopsidaceae</taxon>
        <taxon>Umbelopsis</taxon>
    </lineage>
</organism>
<dbReference type="PANTHER" id="PTHR21355:SF0">
    <property type="entry name" value="G-PROTEIN COUPLED RECEPTOR-ASSOCIATED PROTEIN LMBRD2"/>
    <property type="match status" value="1"/>
</dbReference>
<dbReference type="Proteomes" id="UP000612746">
    <property type="component" value="Unassembled WGS sequence"/>
</dbReference>
<feature type="compositionally biased region" description="Polar residues" evidence="6">
    <location>
        <begin position="599"/>
        <end position="612"/>
    </location>
</feature>
<reference evidence="8" key="1">
    <citation type="submission" date="2020-12" db="EMBL/GenBank/DDBJ databases">
        <title>Metabolic potential, ecology and presence of endohyphal bacteria is reflected in genomic diversity of Mucoromycotina.</title>
        <authorList>
            <person name="Muszewska A."/>
            <person name="Okrasinska A."/>
            <person name="Steczkiewicz K."/>
            <person name="Drgas O."/>
            <person name="Orlowska M."/>
            <person name="Perlinska-Lenart U."/>
            <person name="Aleksandrzak-Piekarczyk T."/>
            <person name="Szatraj K."/>
            <person name="Zielenkiewicz U."/>
            <person name="Pilsyk S."/>
            <person name="Malc E."/>
            <person name="Mieczkowski P."/>
            <person name="Kruszewska J.S."/>
            <person name="Biernat P."/>
            <person name="Pawlowska J."/>
        </authorList>
    </citation>
    <scope>NUCLEOTIDE SEQUENCE</scope>
    <source>
        <strain evidence="8">WA0000051536</strain>
    </source>
</reference>
<feature type="transmembrane region" description="Helical" evidence="7">
    <location>
        <begin position="354"/>
        <end position="373"/>
    </location>
</feature>
<dbReference type="PANTHER" id="PTHR21355">
    <property type="entry name" value="G-PROTEIN COUPLED RECEPTOR-ASSOCIATED PROTEIN LMBRD2"/>
    <property type="match status" value="1"/>
</dbReference>
<keyword evidence="5 7" id="KW-0472">Membrane</keyword>
<feature type="transmembrane region" description="Helical" evidence="7">
    <location>
        <begin position="406"/>
        <end position="423"/>
    </location>
</feature>
<comment type="subcellular location">
    <subcellularLocation>
        <location evidence="1">Membrane</location>
        <topology evidence="1">Multi-pass membrane protein</topology>
    </subcellularLocation>
</comment>
<gene>
    <name evidence="8" type="ORF">INT44_003731</name>
</gene>
<keyword evidence="3 7" id="KW-0812">Transmembrane</keyword>
<evidence type="ECO:0000313" key="9">
    <source>
        <dbReference type="Proteomes" id="UP000612746"/>
    </source>
</evidence>
<evidence type="ECO:0000256" key="6">
    <source>
        <dbReference type="SAM" id="MobiDB-lite"/>
    </source>
</evidence>
<dbReference type="OrthoDB" id="203099at2759"/>